<protein>
    <submittedName>
        <fullName evidence="2">Ribonuclease I</fullName>
    </submittedName>
</protein>
<gene>
    <name evidence="2" type="primary">rna</name>
    <name evidence="2" type="ORF">g.45205</name>
</gene>
<evidence type="ECO:0000256" key="1">
    <source>
        <dbReference type="SAM" id="SignalP"/>
    </source>
</evidence>
<reference evidence="2" key="1">
    <citation type="submission" date="2015-07" db="EMBL/GenBank/DDBJ databases">
        <title>Transcriptome Assembly of Anthurium amnicola.</title>
        <authorList>
            <person name="Suzuki J."/>
        </authorList>
    </citation>
    <scope>NUCLEOTIDE SEQUENCE</scope>
</reference>
<name>A0A1D1XX35_9ARAE</name>
<organism evidence="2">
    <name type="scientific">Anthurium amnicola</name>
    <dbReference type="NCBI Taxonomy" id="1678845"/>
    <lineage>
        <taxon>Eukaryota</taxon>
        <taxon>Viridiplantae</taxon>
        <taxon>Streptophyta</taxon>
        <taxon>Embryophyta</taxon>
        <taxon>Tracheophyta</taxon>
        <taxon>Spermatophyta</taxon>
        <taxon>Magnoliopsida</taxon>
        <taxon>Liliopsida</taxon>
        <taxon>Araceae</taxon>
        <taxon>Pothoideae</taxon>
        <taxon>Potheae</taxon>
        <taxon>Anthurium</taxon>
    </lineage>
</organism>
<feature type="signal peptide" evidence="1">
    <location>
        <begin position="1"/>
        <end position="21"/>
    </location>
</feature>
<dbReference type="EMBL" id="GDJX01020979">
    <property type="protein sequence ID" value="JAT46957.1"/>
    <property type="molecule type" value="Transcribed_RNA"/>
</dbReference>
<feature type="non-terminal residue" evidence="2">
    <location>
        <position position="1"/>
    </location>
</feature>
<feature type="chain" id="PRO_5008899770" evidence="1">
    <location>
        <begin position="22"/>
        <end position="100"/>
    </location>
</feature>
<keyword evidence="1" id="KW-0732">Signal</keyword>
<evidence type="ECO:0000313" key="2">
    <source>
        <dbReference type="EMBL" id="JAT46957.1"/>
    </source>
</evidence>
<sequence>RASALLPHLFLHHLPLFLLRAQIGERRWMRMVKKQLRPSPSYLRNPTATASMVCGTPMASVSVDCRSFPSPGYDGKAEVDEQKHLPTTLANICPKCPFSE</sequence>
<dbReference type="AlphaFoldDB" id="A0A1D1XX35"/>
<accession>A0A1D1XX35</accession>
<proteinExistence type="predicted"/>